<dbReference type="InterPro" id="IPR050382">
    <property type="entry name" value="MFS_Na/Anion_cotransporter"/>
</dbReference>
<organism evidence="7 8">
    <name type="scientific">Ameyamaea chiangmaiensis</name>
    <dbReference type="NCBI Taxonomy" id="442969"/>
    <lineage>
        <taxon>Bacteria</taxon>
        <taxon>Pseudomonadati</taxon>
        <taxon>Pseudomonadota</taxon>
        <taxon>Alphaproteobacteria</taxon>
        <taxon>Acetobacterales</taxon>
        <taxon>Acetobacteraceae</taxon>
        <taxon>Ameyamaea</taxon>
    </lineage>
</organism>
<dbReference type="Proteomes" id="UP000585665">
    <property type="component" value="Unassembled WGS sequence"/>
</dbReference>
<evidence type="ECO:0000256" key="2">
    <source>
        <dbReference type="ARBA" id="ARBA00022692"/>
    </source>
</evidence>
<dbReference type="GO" id="GO:0022857">
    <property type="term" value="F:transmembrane transporter activity"/>
    <property type="evidence" value="ECO:0007669"/>
    <property type="project" value="InterPro"/>
</dbReference>
<feature type="transmembrane region" description="Helical" evidence="5">
    <location>
        <begin position="174"/>
        <end position="196"/>
    </location>
</feature>
<comment type="subcellular location">
    <subcellularLocation>
        <location evidence="1">Membrane</location>
        <topology evidence="1">Multi-pass membrane protein</topology>
    </subcellularLocation>
</comment>
<dbReference type="SUPFAM" id="SSF103473">
    <property type="entry name" value="MFS general substrate transporter"/>
    <property type="match status" value="1"/>
</dbReference>
<proteinExistence type="predicted"/>
<feature type="transmembrane region" description="Helical" evidence="5">
    <location>
        <begin position="20"/>
        <end position="41"/>
    </location>
</feature>
<dbReference type="InterPro" id="IPR011701">
    <property type="entry name" value="MFS"/>
</dbReference>
<feature type="transmembrane region" description="Helical" evidence="5">
    <location>
        <begin position="225"/>
        <end position="246"/>
    </location>
</feature>
<protein>
    <submittedName>
        <fullName evidence="7">MFS transporter</fullName>
    </submittedName>
</protein>
<keyword evidence="8" id="KW-1185">Reference proteome</keyword>
<feature type="transmembrane region" description="Helical" evidence="5">
    <location>
        <begin position="92"/>
        <end position="117"/>
    </location>
</feature>
<evidence type="ECO:0000256" key="4">
    <source>
        <dbReference type="ARBA" id="ARBA00023136"/>
    </source>
</evidence>
<dbReference type="Pfam" id="PF07690">
    <property type="entry name" value="MFS_1"/>
    <property type="match status" value="1"/>
</dbReference>
<dbReference type="GO" id="GO:0016020">
    <property type="term" value="C:membrane"/>
    <property type="evidence" value="ECO:0007669"/>
    <property type="project" value="UniProtKB-SubCell"/>
</dbReference>
<feature type="transmembrane region" description="Helical" evidence="5">
    <location>
        <begin position="266"/>
        <end position="282"/>
    </location>
</feature>
<accession>A0A850PDP4</accession>
<dbReference type="RefSeq" id="WP_176613746.1">
    <property type="nucleotide sequence ID" value="NZ_JABXXR010000066.1"/>
</dbReference>
<dbReference type="PANTHER" id="PTHR11662">
    <property type="entry name" value="SOLUTE CARRIER FAMILY 17"/>
    <property type="match status" value="1"/>
</dbReference>
<name>A0A850PDP4_9PROT</name>
<keyword evidence="2 5" id="KW-0812">Transmembrane</keyword>
<keyword evidence="4 5" id="KW-0472">Membrane</keyword>
<feature type="transmembrane region" description="Helical" evidence="5">
    <location>
        <begin position="148"/>
        <end position="168"/>
    </location>
</feature>
<evidence type="ECO:0000259" key="6">
    <source>
        <dbReference type="PROSITE" id="PS50850"/>
    </source>
</evidence>
<feature type="transmembrane region" description="Helical" evidence="5">
    <location>
        <begin position="294"/>
        <end position="318"/>
    </location>
</feature>
<keyword evidence="3 5" id="KW-1133">Transmembrane helix</keyword>
<feature type="transmembrane region" description="Helical" evidence="5">
    <location>
        <begin position="390"/>
        <end position="407"/>
    </location>
</feature>
<sequence>MRAPQAIPHVPATTPPVRPPWRPLLALLFPINLLLALDRNVMVMAAPLIQHEFHLHLAQMAVVFSAMAWTYAAGQLPAGLLTERFGARVMLGLAVAGWSLSTLLMPLAGGFAGLVLLRLLLGLGQAPDWSASLVTVQHWFAPASRSRATAVLLGAMYVAPVVGSPLTGWLLQTWPWQGCFALYGVVGVLMAALWMWGTRTRLPHTRPTHVTPGASLRRVLEQPRLWIAGALYFAVVSVQSFFMSWLPTYLMQVHGLSLRSSGVLTALPWLSLYVSVTVAGQVTDRVLRHTGSIWWARVPLGLLGLLSGGIALLAIGRLQGMPSIIALLCLSLAGVGAAQVCVWGCVQDLGDAMAATVTGWVALWGNAASGIIPIIMALLVEHGHGWDTALRLPFVVAMAGAGCLLALRPHHPLTLRRENRHV</sequence>
<dbReference type="EMBL" id="JABXXR010000066">
    <property type="protein sequence ID" value="NVN40809.1"/>
    <property type="molecule type" value="Genomic_DNA"/>
</dbReference>
<evidence type="ECO:0000313" key="7">
    <source>
        <dbReference type="EMBL" id="NVN40809.1"/>
    </source>
</evidence>
<feature type="transmembrane region" description="Helical" evidence="5">
    <location>
        <begin position="53"/>
        <end position="72"/>
    </location>
</feature>
<dbReference type="PROSITE" id="PS50850">
    <property type="entry name" value="MFS"/>
    <property type="match status" value="1"/>
</dbReference>
<dbReference type="InterPro" id="IPR020846">
    <property type="entry name" value="MFS_dom"/>
</dbReference>
<dbReference type="Gene3D" id="1.20.1250.20">
    <property type="entry name" value="MFS general substrate transporter like domains"/>
    <property type="match status" value="2"/>
</dbReference>
<dbReference type="PANTHER" id="PTHR11662:SF399">
    <property type="entry name" value="FI19708P1-RELATED"/>
    <property type="match status" value="1"/>
</dbReference>
<comment type="caution">
    <text evidence="7">The sequence shown here is derived from an EMBL/GenBank/DDBJ whole genome shotgun (WGS) entry which is preliminary data.</text>
</comment>
<evidence type="ECO:0000256" key="1">
    <source>
        <dbReference type="ARBA" id="ARBA00004141"/>
    </source>
</evidence>
<feature type="transmembrane region" description="Helical" evidence="5">
    <location>
        <begin position="357"/>
        <end position="378"/>
    </location>
</feature>
<evidence type="ECO:0000256" key="3">
    <source>
        <dbReference type="ARBA" id="ARBA00022989"/>
    </source>
</evidence>
<feature type="transmembrane region" description="Helical" evidence="5">
    <location>
        <begin position="324"/>
        <end position="345"/>
    </location>
</feature>
<feature type="domain" description="Major facilitator superfamily (MFS) profile" evidence="6">
    <location>
        <begin position="24"/>
        <end position="412"/>
    </location>
</feature>
<reference evidence="7 8" key="1">
    <citation type="submission" date="2020-06" db="EMBL/GenBank/DDBJ databases">
        <title>Description of novel acetic acid bacteria.</title>
        <authorList>
            <person name="Sombolestani A."/>
        </authorList>
    </citation>
    <scope>NUCLEOTIDE SEQUENCE [LARGE SCALE GENOMIC DNA]</scope>
    <source>
        <strain evidence="7 8">LMG 27010</strain>
    </source>
</reference>
<evidence type="ECO:0000256" key="5">
    <source>
        <dbReference type="SAM" id="Phobius"/>
    </source>
</evidence>
<dbReference type="AlphaFoldDB" id="A0A850PDP4"/>
<dbReference type="InterPro" id="IPR036259">
    <property type="entry name" value="MFS_trans_sf"/>
</dbReference>
<gene>
    <name evidence="7" type="ORF">HUK82_09565</name>
</gene>
<evidence type="ECO:0000313" key="8">
    <source>
        <dbReference type="Proteomes" id="UP000585665"/>
    </source>
</evidence>